<organism evidence="3 4">
    <name type="scientific">Halopseudomonas formosensis</name>
    <dbReference type="NCBI Taxonomy" id="1002526"/>
    <lineage>
        <taxon>Bacteria</taxon>
        <taxon>Pseudomonadati</taxon>
        <taxon>Pseudomonadota</taxon>
        <taxon>Gammaproteobacteria</taxon>
        <taxon>Pseudomonadales</taxon>
        <taxon>Pseudomonadaceae</taxon>
        <taxon>Halopseudomonas</taxon>
    </lineage>
</organism>
<evidence type="ECO:0000256" key="1">
    <source>
        <dbReference type="RuleBase" id="RU000356"/>
    </source>
</evidence>
<dbReference type="Pfam" id="PF00042">
    <property type="entry name" value="Globin"/>
    <property type="match status" value="1"/>
</dbReference>
<dbReference type="InterPro" id="IPR044399">
    <property type="entry name" value="Mb-like_M"/>
</dbReference>
<dbReference type="Proteomes" id="UP000242815">
    <property type="component" value="Unassembled WGS sequence"/>
</dbReference>
<reference evidence="3 4" key="1">
    <citation type="submission" date="2016-10" db="EMBL/GenBank/DDBJ databases">
        <authorList>
            <person name="de Groot N.N."/>
        </authorList>
    </citation>
    <scope>NUCLEOTIDE SEQUENCE [LARGE SCALE GENOMIC DNA]</scope>
    <source>
        <strain evidence="3 4">JCM 18415</strain>
    </source>
</reference>
<dbReference type="Gene3D" id="1.10.490.10">
    <property type="entry name" value="Globins"/>
    <property type="match status" value="1"/>
</dbReference>
<dbReference type="GO" id="GO:0019825">
    <property type="term" value="F:oxygen binding"/>
    <property type="evidence" value="ECO:0007669"/>
    <property type="project" value="InterPro"/>
</dbReference>
<dbReference type="AlphaFoldDB" id="A0A1I6BNZ2"/>
<dbReference type="RefSeq" id="WP_090538766.1">
    <property type="nucleotide sequence ID" value="NZ_FOYD01000005.1"/>
</dbReference>
<comment type="similarity">
    <text evidence="1">Belongs to the globin family.</text>
</comment>
<dbReference type="InterPro" id="IPR009050">
    <property type="entry name" value="Globin-like_sf"/>
</dbReference>
<proteinExistence type="inferred from homology"/>
<dbReference type="OrthoDB" id="980856at2"/>
<dbReference type="InterPro" id="IPR012292">
    <property type="entry name" value="Globin/Proto"/>
</dbReference>
<keyword evidence="1" id="KW-0479">Metal-binding</keyword>
<accession>A0A1I6BNZ2</accession>
<keyword evidence="1" id="KW-0813">Transport</keyword>
<evidence type="ECO:0000313" key="4">
    <source>
        <dbReference type="Proteomes" id="UP000242815"/>
    </source>
</evidence>
<name>A0A1I6BNZ2_9GAMM</name>
<keyword evidence="1" id="KW-0408">Iron</keyword>
<sequence length="130" mass="15013">MTDENLVFQSYGRCCAKPEFFDDFYRTFLASSPEVAEKFTHTDMVAQKQLLRAGILNLVLYARGLPPTKLQALAESHSRHRLDIKPHLYTYWVNALLDTIRRHDPEMDEAGIRAWDRVLTKGVEVIRGGY</sequence>
<dbReference type="GO" id="GO:0020037">
    <property type="term" value="F:heme binding"/>
    <property type="evidence" value="ECO:0007669"/>
    <property type="project" value="InterPro"/>
</dbReference>
<dbReference type="CDD" id="cd01040">
    <property type="entry name" value="Mb-like"/>
    <property type="match status" value="1"/>
</dbReference>
<dbReference type="InterPro" id="IPR000971">
    <property type="entry name" value="Globin"/>
</dbReference>
<keyword evidence="1" id="KW-0349">Heme</keyword>
<dbReference type="SUPFAM" id="SSF46458">
    <property type="entry name" value="Globin-like"/>
    <property type="match status" value="1"/>
</dbReference>
<dbReference type="GO" id="GO:0005344">
    <property type="term" value="F:oxygen carrier activity"/>
    <property type="evidence" value="ECO:0007669"/>
    <property type="project" value="UniProtKB-KW"/>
</dbReference>
<gene>
    <name evidence="3" type="ORF">SAMN05216578_10569</name>
</gene>
<evidence type="ECO:0000259" key="2">
    <source>
        <dbReference type="PROSITE" id="PS01033"/>
    </source>
</evidence>
<dbReference type="PROSITE" id="PS01033">
    <property type="entry name" value="GLOBIN"/>
    <property type="match status" value="1"/>
</dbReference>
<dbReference type="STRING" id="1002526.SAMN05216578_10569"/>
<evidence type="ECO:0000313" key="3">
    <source>
        <dbReference type="EMBL" id="SFQ82636.1"/>
    </source>
</evidence>
<protein>
    <recommendedName>
        <fullName evidence="2">Globin domain-containing protein</fullName>
    </recommendedName>
</protein>
<feature type="domain" description="Globin" evidence="2">
    <location>
        <begin position="1"/>
        <end position="130"/>
    </location>
</feature>
<dbReference type="EMBL" id="FOYD01000005">
    <property type="protein sequence ID" value="SFQ82636.1"/>
    <property type="molecule type" value="Genomic_DNA"/>
</dbReference>
<keyword evidence="1" id="KW-0561">Oxygen transport</keyword>